<proteinExistence type="predicted"/>
<sequence length="222" mass="24874">MNAGKCDPCAVVADGMIFILSSSLVFNFTVPGYTEKGMPIDNSIRFFECFDSESDKWMVLDDPPIDIPTLWRSSLLAEGVFSLLAVTQTVSGADSSRRYLYGLLGLHNNHILRSGLDQNPRMFSNLPIKTISMVQEFDSFDKLSCSSFILHLGNRRFYYLLTGSPSCGLGFPATILDDYSCAIKLFVFKETNCRPSEFYPKIVYSTSLEIKASFRISLTPYP</sequence>
<dbReference type="Proteomes" id="UP000467840">
    <property type="component" value="Chromosome 15"/>
</dbReference>
<name>A0A6A6MJ09_HEVBR</name>
<protein>
    <submittedName>
        <fullName evidence="1">Uncharacterized protein</fullName>
    </submittedName>
</protein>
<accession>A0A6A6MJ09</accession>
<evidence type="ECO:0000313" key="1">
    <source>
        <dbReference type="EMBL" id="KAF2312937.1"/>
    </source>
</evidence>
<reference evidence="1 2" key="1">
    <citation type="journal article" date="2020" name="Mol. Plant">
        <title>The Chromosome-Based Rubber Tree Genome Provides New Insights into Spurge Genome Evolution and Rubber Biosynthesis.</title>
        <authorList>
            <person name="Liu J."/>
            <person name="Shi C."/>
            <person name="Shi C.C."/>
            <person name="Li W."/>
            <person name="Zhang Q.J."/>
            <person name="Zhang Y."/>
            <person name="Li K."/>
            <person name="Lu H.F."/>
            <person name="Shi C."/>
            <person name="Zhu S.T."/>
            <person name="Xiao Z.Y."/>
            <person name="Nan H."/>
            <person name="Yue Y."/>
            <person name="Zhu X.G."/>
            <person name="Wu Y."/>
            <person name="Hong X.N."/>
            <person name="Fan G.Y."/>
            <person name="Tong Y."/>
            <person name="Zhang D."/>
            <person name="Mao C.L."/>
            <person name="Liu Y.L."/>
            <person name="Hao S.J."/>
            <person name="Liu W.Q."/>
            <person name="Lv M.Q."/>
            <person name="Zhang H.B."/>
            <person name="Liu Y."/>
            <person name="Hu-Tang G.R."/>
            <person name="Wang J.P."/>
            <person name="Wang J.H."/>
            <person name="Sun Y.H."/>
            <person name="Ni S.B."/>
            <person name="Chen W.B."/>
            <person name="Zhang X.C."/>
            <person name="Jiao Y.N."/>
            <person name="Eichler E.E."/>
            <person name="Li G.H."/>
            <person name="Liu X."/>
            <person name="Gao L.Z."/>
        </authorList>
    </citation>
    <scope>NUCLEOTIDE SEQUENCE [LARGE SCALE GENOMIC DNA]</scope>
    <source>
        <strain evidence="2">cv. GT1</strain>
        <tissue evidence="1">Leaf</tissue>
    </source>
</reference>
<comment type="caution">
    <text evidence="1">The sequence shown here is derived from an EMBL/GenBank/DDBJ whole genome shotgun (WGS) entry which is preliminary data.</text>
</comment>
<dbReference type="EMBL" id="JAAGAX010000005">
    <property type="protein sequence ID" value="KAF2312937.1"/>
    <property type="molecule type" value="Genomic_DNA"/>
</dbReference>
<keyword evidence="2" id="KW-1185">Reference proteome</keyword>
<gene>
    <name evidence="1" type="ORF">GH714_000538</name>
</gene>
<evidence type="ECO:0000313" key="2">
    <source>
        <dbReference type="Proteomes" id="UP000467840"/>
    </source>
</evidence>
<dbReference type="AlphaFoldDB" id="A0A6A6MJ09"/>
<organism evidence="1 2">
    <name type="scientific">Hevea brasiliensis</name>
    <name type="common">Para rubber tree</name>
    <name type="synonym">Siphonia brasiliensis</name>
    <dbReference type="NCBI Taxonomy" id="3981"/>
    <lineage>
        <taxon>Eukaryota</taxon>
        <taxon>Viridiplantae</taxon>
        <taxon>Streptophyta</taxon>
        <taxon>Embryophyta</taxon>
        <taxon>Tracheophyta</taxon>
        <taxon>Spermatophyta</taxon>
        <taxon>Magnoliopsida</taxon>
        <taxon>eudicotyledons</taxon>
        <taxon>Gunneridae</taxon>
        <taxon>Pentapetalae</taxon>
        <taxon>rosids</taxon>
        <taxon>fabids</taxon>
        <taxon>Malpighiales</taxon>
        <taxon>Euphorbiaceae</taxon>
        <taxon>Crotonoideae</taxon>
        <taxon>Micrandreae</taxon>
        <taxon>Hevea</taxon>
    </lineage>
</organism>